<dbReference type="Proteomes" id="UP000076962">
    <property type="component" value="Unassembled WGS sequence"/>
</dbReference>
<dbReference type="GO" id="GO:0006508">
    <property type="term" value="P:proteolysis"/>
    <property type="evidence" value="ECO:0007669"/>
    <property type="project" value="InterPro"/>
</dbReference>
<dbReference type="Gene3D" id="3.40.50.1460">
    <property type="match status" value="1"/>
</dbReference>
<dbReference type="InterPro" id="IPR029030">
    <property type="entry name" value="Caspase-like_dom_sf"/>
</dbReference>
<dbReference type="PANTHER" id="PTHR22576">
    <property type="entry name" value="MUCOSA ASSOCIATED LYMPHOID TISSUE LYMPHOMA TRANSLOCATION PROTEIN 1/PARACASPASE"/>
    <property type="match status" value="1"/>
</dbReference>
<comment type="caution">
    <text evidence="2">The sequence shown here is derived from an EMBL/GenBank/DDBJ whole genome shotgun (WGS) entry which is preliminary data.</text>
</comment>
<proteinExistence type="predicted"/>
<dbReference type="AlphaFoldDB" id="A0A176RUE1"/>
<gene>
    <name evidence="2" type="ORF">THIOM_004983</name>
</gene>
<reference evidence="2 3" key="1">
    <citation type="submission" date="2016-05" db="EMBL/GenBank/DDBJ databases">
        <title>Single-cell genome of chain-forming Candidatus Thiomargarita nelsonii and comparison to other large sulfur-oxidizing bacteria.</title>
        <authorList>
            <person name="Winkel M."/>
            <person name="Salman V."/>
            <person name="Woyke T."/>
            <person name="Schulz-Vogt H."/>
            <person name="Richter M."/>
            <person name="Flood B."/>
            <person name="Bailey J."/>
            <person name="Amann R."/>
            <person name="Mussmann M."/>
        </authorList>
    </citation>
    <scope>NUCLEOTIDE SEQUENCE [LARGE SCALE GENOMIC DNA]</scope>
    <source>
        <strain evidence="2 3">THI036</strain>
    </source>
</reference>
<evidence type="ECO:0000259" key="1">
    <source>
        <dbReference type="PROSITE" id="PS50208"/>
    </source>
</evidence>
<organism evidence="2 3">
    <name type="scientific">Candidatus Thiomargarita nelsonii</name>
    <dbReference type="NCBI Taxonomy" id="1003181"/>
    <lineage>
        <taxon>Bacteria</taxon>
        <taxon>Pseudomonadati</taxon>
        <taxon>Pseudomonadota</taxon>
        <taxon>Gammaproteobacteria</taxon>
        <taxon>Thiotrichales</taxon>
        <taxon>Thiotrichaceae</taxon>
        <taxon>Thiomargarita</taxon>
    </lineage>
</organism>
<dbReference type="InterPro" id="IPR052039">
    <property type="entry name" value="Caspase-related_regulators"/>
</dbReference>
<dbReference type="SUPFAM" id="SSF52129">
    <property type="entry name" value="Caspase-like"/>
    <property type="match status" value="1"/>
</dbReference>
<dbReference type="PROSITE" id="PS50208">
    <property type="entry name" value="CASPASE_P20"/>
    <property type="match status" value="1"/>
</dbReference>
<dbReference type="EMBL" id="LUTY01002821">
    <property type="protein sequence ID" value="OAD19382.1"/>
    <property type="molecule type" value="Genomic_DNA"/>
</dbReference>
<dbReference type="InterPro" id="IPR011600">
    <property type="entry name" value="Pept_C14_caspase"/>
</dbReference>
<accession>A0A176RUE1</accession>
<sequence length="243" mass="26745">MHILKNFIVFVFIIGNITSISVAAPPVEPIYFYASQTGKQTLDQGEGGGNPFASALVELLARDTLTFDNFRSELIDLTGKKSRGFQRPEIFSKVDLGSWHLLPKPSTEKRIALVLVFSDYTISGARALPGAKNDLVRISKSLAEAKFEVQTAIDPDQSKLNSILKEFSERSKTSDVAVLYTTGHGVEVNGIIYLLPGDYLLVYGKSKLNERAIRLTRIGDAVQASKVNLVFYGGCRNNPFDEP</sequence>
<dbReference type="GO" id="GO:0004197">
    <property type="term" value="F:cysteine-type endopeptidase activity"/>
    <property type="evidence" value="ECO:0007669"/>
    <property type="project" value="InterPro"/>
</dbReference>
<feature type="domain" description="Caspase family p20" evidence="1">
    <location>
        <begin position="108"/>
        <end position="187"/>
    </location>
</feature>
<name>A0A176RUE1_9GAMM</name>
<dbReference type="InterPro" id="IPR001309">
    <property type="entry name" value="Pept_C14_p20"/>
</dbReference>
<evidence type="ECO:0000313" key="3">
    <source>
        <dbReference type="Proteomes" id="UP000076962"/>
    </source>
</evidence>
<keyword evidence="3" id="KW-1185">Reference proteome</keyword>
<evidence type="ECO:0000313" key="2">
    <source>
        <dbReference type="EMBL" id="OAD19382.1"/>
    </source>
</evidence>
<dbReference type="PANTHER" id="PTHR22576:SF37">
    <property type="entry name" value="MUCOSA-ASSOCIATED LYMPHOID TISSUE LYMPHOMA TRANSLOCATION PROTEIN 1"/>
    <property type="match status" value="1"/>
</dbReference>
<protein>
    <submittedName>
        <fullName evidence="2">Peptidase C14 caspase catalytic subunit p20</fullName>
    </submittedName>
</protein>
<dbReference type="Pfam" id="PF00656">
    <property type="entry name" value="Peptidase_C14"/>
    <property type="match status" value="1"/>
</dbReference>